<dbReference type="AlphaFoldDB" id="A0A510HI80"/>
<dbReference type="EMBL" id="AP019791">
    <property type="protein sequence ID" value="BBL79644.1"/>
    <property type="molecule type" value="Genomic_DNA"/>
</dbReference>
<feature type="region of interest" description="Disordered" evidence="2">
    <location>
        <begin position="240"/>
        <end position="264"/>
    </location>
</feature>
<comment type="catalytic activity">
    <reaction evidence="1">
        <text>N(6)-(dimethylallyl)adenosine 5'-phosphate + H2O = N(6)-dimethylallyladenine + D-ribose 5-phosphate</text>
        <dbReference type="Rhea" id="RHEA:48560"/>
        <dbReference type="ChEBI" id="CHEBI:15377"/>
        <dbReference type="ChEBI" id="CHEBI:17660"/>
        <dbReference type="ChEBI" id="CHEBI:57526"/>
        <dbReference type="ChEBI" id="CHEBI:78346"/>
        <dbReference type="EC" id="3.2.2.n1"/>
    </reaction>
</comment>
<evidence type="ECO:0000313" key="4">
    <source>
        <dbReference type="Proteomes" id="UP000318065"/>
    </source>
</evidence>
<gene>
    <name evidence="3" type="ORF">RxyAA322_14980</name>
</gene>
<keyword evidence="4" id="KW-1185">Reference proteome</keyword>
<dbReference type="EC" id="3.2.2.n1" evidence="1"/>
<dbReference type="GO" id="GO:0005829">
    <property type="term" value="C:cytosol"/>
    <property type="evidence" value="ECO:0007669"/>
    <property type="project" value="TreeGrafter"/>
</dbReference>
<dbReference type="InterPro" id="IPR031100">
    <property type="entry name" value="LOG_fam"/>
</dbReference>
<dbReference type="InterPro" id="IPR005269">
    <property type="entry name" value="LOG"/>
</dbReference>
<dbReference type="PANTHER" id="PTHR43393:SF2">
    <property type="entry name" value="CYTOKININ RIBOSIDE 5'-MONOPHOSPHATE PHOSPHORIBOHYDROLASE"/>
    <property type="match status" value="1"/>
</dbReference>
<comment type="catalytic activity">
    <reaction evidence="1">
        <text>9-ribosyl-trans-zeatin 5'-phosphate + H2O = trans-zeatin + D-ribose 5-phosphate</text>
        <dbReference type="Rhea" id="RHEA:48564"/>
        <dbReference type="ChEBI" id="CHEBI:15377"/>
        <dbReference type="ChEBI" id="CHEBI:16522"/>
        <dbReference type="ChEBI" id="CHEBI:78346"/>
        <dbReference type="ChEBI" id="CHEBI:87947"/>
        <dbReference type="EC" id="3.2.2.n1"/>
    </reaction>
</comment>
<name>A0A510HI80_9ACTN</name>
<keyword evidence="1" id="KW-0203">Cytokinin biosynthesis</keyword>
<dbReference type="GO" id="GO:0009691">
    <property type="term" value="P:cytokinin biosynthetic process"/>
    <property type="evidence" value="ECO:0007669"/>
    <property type="project" value="UniProtKB-UniRule"/>
</dbReference>
<evidence type="ECO:0000256" key="1">
    <source>
        <dbReference type="RuleBase" id="RU363015"/>
    </source>
</evidence>
<dbReference type="GO" id="GO:0102682">
    <property type="term" value="F:cytokinin riboside 5'-monophosphate phosphoribohydrolase activity"/>
    <property type="evidence" value="ECO:0007669"/>
    <property type="project" value="RHEA"/>
</dbReference>
<evidence type="ECO:0000256" key="2">
    <source>
        <dbReference type="SAM" id="MobiDB-lite"/>
    </source>
</evidence>
<dbReference type="InterPro" id="IPR052341">
    <property type="entry name" value="LOG_family_nucleotidases"/>
</dbReference>
<dbReference type="SUPFAM" id="SSF102405">
    <property type="entry name" value="MCP/YpsA-like"/>
    <property type="match status" value="1"/>
</dbReference>
<proteinExistence type="inferred from homology"/>
<dbReference type="RefSeq" id="WP_143527639.1">
    <property type="nucleotide sequence ID" value="NZ_AP019791.1"/>
</dbReference>
<protein>
    <recommendedName>
        <fullName evidence="1">Cytokinin riboside 5'-monophosphate phosphoribohydrolase</fullName>
        <ecNumber evidence="1">3.2.2.n1</ecNumber>
    </recommendedName>
</protein>
<dbReference type="NCBIfam" id="TIGR00730">
    <property type="entry name" value="Rossman fold protein, TIGR00730 family"/>
    <property type="match status" value="1"/>
</dbReference>
<dbReference type="Pfam" id="PF03641">
    <property type="entry name" value="Lysine_decarbox"/>
    <property type="match status" value="1"/>
</dbReference>
<evidence type="ECO:0000313" key="3">
    <source>
        <dbReference type="EMBL" id="BBL79644.1"/>
    </source>
</evidence>
<dbReference type="Proteomes" id="UP000318065">
    <property type="component" value="Chromosome"/>
</dbReference>
<keyword evidence="1 3" id="KW-0378">Hydrolase</keyword>
<dbReference type="FunFam" id="3.40.50.450:FF:000011">
    <property type="entry name" value="TIGR00730 family Rossman fold protein"/>
    <property type="match status" value="1"/>
</dbReference>
<dbReference type="PANTHER" id="PTHR43393">
    <property type="entry name" value="CYTOKININ RIBOSIDE 5'-MONOPHOSPHATE PHOSPHORIBOHYDROLASE"/>
    <property type="match status" value="1"/>
</dbReference>
<comment type="similarity">
    <text evidence="1">Belongs to the LOG family.</text>
</comment>
<dbReference type="Gene3D" id="3.40.50.450">
    <property type="match status" value="1"/>
</dbReference>
<accession>A0A510HI80</accession>
<sequence length="264" mass="29463">MPREEEGRRGFPGRTSGPVRSTEDERMLRPPYPEEATFVRTDTWRVLRIMGEFVEGFEELAGLGPAVTFFGSARVDPSDPMYAAAVETARLLGESGFAIITGGGPGIMEAGNRGAREAGVPSVGLNIELPYEQGCNPFVDLPVEFRYFFVRKTMFVKYAQAFVIFPGGFGTMDELFEALTLIQTGKVHDFPVILFGSDYWRGMCRWLREVVLEDGKISRADMDLLALTDSPEEVRELVMSSARERARAEEEARRASRRAAGDER</sequence>
<organism evidence="3 4">
    <name type="scientific">Rubrobacter xylanophilus</name>
    <dbReference type="NCBI Taxonomy" id="49319"/>
    <lineage>
        <taxon>Bacteria</taxon>
        <taxon>Bacillati</taxon>
        <taxon>Actinomycetota</taxon>
        <taxon>Rubrobacteria</taxon>
        <taxon>Rubrobacterales</taxon>
        <taxon>Rubrobacteraceae</taxon>
        <taxon>Rubrobacter</taxon>
    </lineage>
</organism>
<reference evidence="3" key="1">
    <citation type="journal article" date="2019" name="Microbiol. Resour. Announc.">
        <title>Complete Genome Sequence of Rubrobacter xylanophilus Strain AA3-22, Isolated from Arima Onsen in Japan.</title>
        <authorList>
            <person name="Tomariguchi N."/>
            <person name="Miyazaki K."/>
        </authorList>
    </citation>
    <scope>NUCLEOTIDE SEQUENCE [LARGE SCALE GENOMIC DNA]</scope>
    <source>
        <strain evidence="3">AA3-22</strain>
    </source>
</reference>
<dbReference type="OrthoDB" id="9801098at2"/>
<feature type="region of interest" description="Disordered" evidence="2">
    <location>
        <begin position="1"/>
        <end position="34"/>
    </location>
</feature>